<feature type="transmembrane region" description="Helical" evidence="8">
    <location>
        <begin position="107"/>
        <end position="131"/>
    </location>
</feature>
<dbReference type="GO" id="GO:0017038">
    <property type="term" value="P:protein import"/>
    <property type="evidence" value="ECO:0007669"/>
    <property type="project" value="TreeGrafter"/>
</dbReference>
<feature type="transmembrane region" description="Helical" evidence="8">
    <location>
        <begin position="12"/>
        <end position="35"/>
    </location>
</feature>
<dbReference type="KEGG" id="haby:HLVA_15430"/>
<dbReference type="InterPro" id="IPR002898">
    <property type="entry name" value="MotA_ExbB_proton_chnl"/>
</dbReference>
<evidence type="ECO:0000256" key="4">
    <source>
        <dbReference type="ARBA" id="ARBA00022989"/>
    </source>
</evidence>
<dbReference type="EMBL" id="AP027059">
    <property type="protein sequence ID" value="BDU50974.1"/>
    <property type="molecule type" value="Genomic_DNA"/>
</dbReference>
<evidence type="ECO:0000256" key="8">
    <source>
        <dbReference type="SAM" id="Phobius"/>
    </source>
</evidence>
<comment type="similarity">
    <text evidence="6">Belongs to the exbB/tolQ family.</text>
</comment>
<dbReference type="GO" id="GO:0005886">
    <property type="term" value="C:plasma membrane"/>
    <property type="evidence" value="ECO:0007669"/>
    <property type="project" value="UniProtKB-SubCell"/>
</dbReference>
<accession>A0AAU9D4T6</accession>
<comment type="subcellular location">
    <subcellularLocation>
        <location evidence="1">Cell membrane</location>
        <topology evidence="1">Multi-pass membrane protein</topology>
    </subcellularLocation>
    <subcellularLocation>
        <location evidence="6">Membrane</location>
        <topology evidence="6">Multi-pass membrane protein</topology>
    </subcellularLocation>
</comment>
<reference evidence="10 11" key="1">
    <citation type="submission" date="2022-11" db="EMBL/GenBank/DDBJ databases">
        <title>Haliovirga abyssi gen. nov., sp. nov., a mesophilic fermentative bacterium isolated from the Iheya North hydrothermal field and the proposal of Haliovirgaceae fam. nov.</title>
        <authorList>
            <person name="Miyazaki U."/>
            <person name="Tame A."/>
            <person name="Miyazaki J."/>
            <person name="Takai K."/>
            <person name="Sawayama S."/>
            <person name="Kitajima M."/>
            <person name="Okamoto A."/>
            <person name="Nakagawa S."/>
        </authorList>
    </citation>
    <scope>NUCLEOTIDE SEQUENCE [LARGE SCALE GENOMIC DNA]</scope>
    <source>
        <strain evidence="10 11">IC12</strain>
    </source>
</reference>
<evidence type="ECO:0000313" key="11">
    <source>
        <dbReference type="Proteomes" id="UP001321582"/>
    </source>
</evidence>
<name>A0AAU9D4T6_9FUSO</name>
<dbReference type="AlphaFoldDB" id="A0AAU9D4T6"/>
<dbReference type="RefSeq" id="WP_307903821.1">
    <property type="nucleotide sequence ID" value="NZ_AP027059.1"/>
</dbReference>
<keyword evidence="6" id="KW-0653">Protein transport</keyword>
<dbReference type="PANTHER" id="PTHR30625">
    <property type="entry name" value="PROTEIN TOLQ"/>
    <property type="match status" value="1"/>
</dbReference>
<dbReference type="PANTHER" id="PTHR30625:SF11">
    <property type="entry name" value="MOTA_TOLQ_EXBB PROTON CHANNEL DOMAIN-CONTAINING PROTEIN"/>
    <property type="match status" value="1"/>
</dbReference>
<proteinExistence type="inferred from homology"/>
<keyword evidence="4 8" id="KW-1133">Transmembrane helix</keyword>
<protein>
    <submittedName>
        <fullName evidence="10">Biopolymer transporter ExbB</fullName>
    </submittedName>
</protein>
<evidence type="ECO:0000256" key="1">
    <source>
        <dbReference type="ARBA" id="ARBA00004651"/>
    </source>
</evidence>
<keyword evidence="5 8" id="KW-0472">Membrane</keyword>
<keyword evidence="3 8" id="KW-0812">Transmembrane</keyword>
<evidence type="ECO:0000256" key="2">
    <source>
        <dbReference type="ARBA" id="ARBA00022475"/>
    </source>
</evidence>
<evidence type="ECO:0000256" key="6">
    <source>
        <dbReference type="RuleBase" id="RU004057"/>
    </source>
</evidence>
<dbReference type="Proteomes" id="UP001321582">
    <property type="component" value="Chromosome"/>
</dbReference>
<dbReference type="Pfam" id="PF01618">
    <property type="entry name" value="MotA_ExbB"/>
    <property type="match status" value="1"/>
</dbReference>
<evidence type="ECO:0000259" key="9">
    <source>
        <dbReference type="Pfam" id="PF01618"/>
    </source>
</evidence>
<keyword evidence="6" id="KW-0813">Transport</keyword>
<evidence type="ECO:0000256" key="5">
    <source>
        <dbReference type="ARBA" id="ARBA00023136"/>
    </source>
</evidence>
<dbReference type="InterPro" id="IPR050790">
    <property type="entry name" value="ExbB/TolQ_transport"/>
</dbReference>
<gene>
    <name evidence="10" type="ORF">HLVA_15430</name>
</gene>
<keyword evidence="7" id="KW-0175">Coiled coil</keyword>
<keyword evidence="11" id="KW-1185">Reference proteome</keyword>
<sequence>MRELFAQGGPLMYGILLLSIAGLTVIIERLYYFIVVERANYEELKENIKNYLERKDIDGAINYCRGYNNSVARILETILENSDSNRDVLEEEIRETILERIPFLERYMWILGMAANVTPLVGLLGTVTGMIKAFNVISNQGIGKPEMLAGGISQALITTAAGLTVAIPALIMYNYFNKKIDSLTNEMEKTAVEFLNILG</sequence>
<organism evidence="10 11">
    <name type="scientific">Haliovirga abyssi</name>
    <dbReference type="NCBI Taxonomy" id="2996794"/>
    <lineage>
        <taxon>Bacteria</taxon>
        <taxon>Fusobacteriati</taxon>
        <taxon>Fusobacteriota</taxon>
        <taxon>Fusobacteriia</taxon>
        <taxon>Fusobacteriales</taxon>
        <taxon>Haliovirgaceae</taxon>
        <taxon>Haliovirga</taxon>
    </lineage>
</organism>
<evidence type="ECO:0000256" key="3">
    <source>
        <dbReference type="ARBA" id="ARBA00022692"/>
    </source>
</evidence>
<feature type="transmembrane region" description="Helical" evidence="8">
    <location>
        <begin position="151"/>
        <end position="173"/>
    </location>
</feature>
<keyword evidence="2" id="KW-1003">Cell membrane</keyword>
<evidence type="ECO:0000256" key="7">
    <source>
        <dbReference type="SAM" id="Coils"/>
    </source>
</evidence>
<feature type="domain" description="MotA/TolQ/ExbB proton channel" evidence="9">
    <location>
        <begin position="70"/>
        <end position="188"/>
    </location>
</feature>
<evidence type="ECO:0000313" key="10">
    <source>
        <dbReference type="EMBL" id="BDU50974.1"/>
    </source>
</evidence>
<feature type="coiled-coil region" evidence="7">
    <location>
        <begin position="34"/>
        <end position="99"/>
    </location>
</feature>